<feature type="domain" description="DDE Tnp4" evidence="4">
    <location>
        <begin position="65"/>
        <end position="177"/>
    </location>
</feature>
<evidence type="ECO:0000259" key="4">
    <source>
        <dbReference type="Pfam" id="PF13359"/>
    </source>
</evidence>
<dbReference type="Pfam" id="PF13359">
    <property type="entry name" value="DDE_Tnp_4"/>
    <property type="match status" value="1"/>
</dbReference>
<evidence type="ECO:0000256" key="3">
    <source>
        <dbReference type="SAM" id="SignalP"/>
    </source>
</evidence>
<gene>
    <name evidence="5" type="ORF">PR048_000813</name>
</gene>
<reference evidence="5 6" key="1">
    <citation type="submission" date="2023-02" db="EMBL/GenBank/DDBJ databases">
        <title>LHISI_Scaffold_Assembly.</title>
        <authorList>
            <person name="Stuart O.P."/>
            <person name="Cleave R."/>
            <person name="Magrath M.J.L."/>
            <person name="Mikheyev A.S."/>
        </authorList>
    </citation>
    <scope>NUCLEOTIDE SEQUENCE [LARGE SCALE GENOMIC DNA]</scope>
    <source>
        <strain evidence="5">Daus_M_001</strain>
        <tissue evidence="5">Leg muscle</tissue>
    </source>
</reference>
<organism evidence="5 6">
    <name type="scientific">Dryococelus australis</name>
    <dbReference type="NCBI Taxonomy" id="614101"/>
    <lineage>
        <taxon>Eukaryota</taxon>
        <taxon>Metazoa</taxon>
        <taxon>Ecdysozoa</taxon>
        <taxon>Arthropoda</taxon>
        <taxon>Hexapoda</taxon>
        <taxon>Insecta</taxon>
        <taxon>Pterygota</taxon>
        <taxon>Neoptera</taxon>
        <taxon>Polyneoptera</taxon>
        <taxon>Phasmatodea</taxon>
        <taxon>Verophasmatodea</taxon>
        <taxon>Anareolatae</taxon>
        <taxon>Phasmatidae</taxon>
        <taxon>Eurycanthinae</taxon>
        <taxon>Dryococelus</taxon>
    </lineage>
</organism>
<feature type="signal peptide" evidence="3">
    <location>
        <begin position="1"/>
        <end position="20"/>
    </location>
</feature>
<proteinExistence type="predicted"/>
<sequence>MSRWWRIVVLHCLMFSGNDVLDCSTYLASGGSFSSLALRFKMGKTTVAEIVHDICRVVCDILKDAVADADGRLLTIDIGTPGRQSNGGNFRTSNLFRLLETGKLDVPECKPLPSTSSTVPFVLLGDEGYTLLQLSRARNIVECAYGIMATKWRLLNKAIKSIAPNAVQMVKAICILHKFVLTHENDYVNIAHVQENACRGVTNCQPVHHRFTSTAVRTRDHFMEYFNSVGSVPWQEDYALPQNIVRHHNRNRHAN</sequence>
<dbReference type="EMBL" id="JARBHB010000001">
    <property type="protein sequence ID" value="KAJ8895480.1"/>
    <property type="molecule type" value="Genomic_DNA"/>
</dbReference>
<name>A0ABQ9IH29_9NEOP</name>
<keyword evidence="2" id="KW-0479">Metal-binding</keyword>
<evidence type="ECO:0000256" key="2">
    <source>
        <dbReference type="ARBA" id="ARBA00022723"/>
    </source>
</evidence>
<protein>
    <recommendedName>
        <fullName evidence="4">DDE Tnp4 domain-containing protein</fullName>
    </recommendedName>
</protein>
<feature type="chain" id="PRO_5046970158" description="DDE Tnp4 domain-containing protein" evidence="3">
    <location>
        <begin position="21"/>
        <end position="255"/>
    </location>
</feature>
<evidence type="ECO:0000256" key="1">
    <source>
        <dbReference type="ARBA" id="ARBA00001968"/>
    </source>
</evidence>
<evidence type="ECO:0000313" key="6">
    <source>
        <dbReference type="Proteomes" id="UP001159363"/>
    </source>
</evidence>
<dbReference type="Proteomes" id="UP001159363">
    <property type="component" value="Chromosome 1"/>
</dbReference>
<accession>A0ABQ9IH29</accession>
<evidence type="ECO:0000313" key="5">
    <source>
        <dbReference type="EMBL" id="KAJ8895480.1"/>
    </source>
</evidence>
<comment type="caution">
    <text evidence="5">The sequence shown here is derived from an EMBL/GenBank/DDBJ whole genome shotgun (WGS) entry which is preliminary data.</text>
</comment>
<comment type="cofactor">
    <cofactor evidence="1">
        <name>a divalent metal cation</name>
        <dbReference type="ChEBI" id="CHEBI:60240"/>
    </cofactor>
</comment>
<dbReference type="InterPro" id="IPR027806">
    <property type="entry name" value="HARBI1_dom"/>
</dbReference>
<keyword evidence="6" id="KW-1185">Reference proteome</keyword>
<keyword evidence="3" id="KW-0732">Signal</keyword>